<name>A0A3B0WPQ5_9ZZZZ</name>
<sequence>MFSTPDNQRIFGLLFIALIVSIIFGFTLKEARIGGDLYGAEFYIGGPVASFIMLISFFYKFHLFDQGLYSQSEDILNRPMETLSSVEEIENMIIDLKGQSERIANRISRLEDARIRFDKNAPEAAFSAMGISPARRGG</sequence>
<organism evidence="2">
    <name type="scientific">hydrothermal vent metagenome</name>
    <dbReference type="NCBI Taxonomy" id="652676"/>
    <lineage>
        <taxon>unclassified sequences</taxon>
        <taxon>metagenomes</taxon>
        <taxon>ecological metagenomes</taxon>
    </lineage>
</organism>
<gene>
    <name evidence="2" type="ORF">MNBD_GAMMA11-1456</name>
</gene>
<reference evidence="2" key="1">
    <citation type="submission" date="2018-06" db="EMBL/GenBank/DDBJ databases">
        <authorList>
            <person name="Zhirakovskaya E."/>
        </authorList>
    </citation>
    <scope>NUCLEOTIDE SEQUENCE</scope>
</reference>
<feature type="transmembrane region" description="Helical" evidence="1">
    <location>
        <begin position="40"/>
        <end position="59"/>
    </location>
</feature>
<proteinExistence type="predicted"/>
<evidence type="ECO:0000313" key="2">
    <source>
        <dbReference type="EMBL" id="VAW57965.1"/>
    </source>
</evidence>
<dbReference type="AlphaFoldDB" id="A0A3B0WPQ5"/>
<keyword evidence="1" id="KW-1133">Transmembrane helix</keyword>
<keyword evidence="1" id="KW-0472">Membrane</keyword>
<evidence type="ECO:0000256" key="1">
    <source>
        <dbReference type="SAM" id="Phobius"/>
    </source>
</evidence>
<accession>A0A3B0WPQ5</accession>
<keyword evidence="1" id="KW-0812">Transmembrane</keyword>
<protein>
    <submittedName>
        <fullName evidence="2">Uncharacterized protein</fullName>
    </submittedName>
</protein>
<feature type="transmembrane region" description="Helical" evidence="1">
    <location>
        <begin position="10"/>
        <end position="28"/>
    </location>
</feature>
<dbReference type="EMBL" id="UOFG01000007">
    <property type="protein sequence ID" value="VAW57965.1"/>
    <property type="molecule type" value="Genomic_DNA"/>
</dbReference>